<feature type="transmembrane region" description="Helical" evidence="1">
    <location>
        <begin position="64"/>
        <end position="85"/>
    </location>
</feature>
<protein>
    <submittedName>
        <fullName evidence="2">Uncharacterized protein</fullName>
    </submittedName>
</protein>
<name>A0A9P8XQ60_9PEZI</name>
<dbReference type="RefSeq" id="XP_046004279.1">
    <property type="nucleotide sequence ID" value="XM_046155985.1"/>
</dbReference>
<sequence length="112" mass="12730">MADVREACYGIYLRNWLSMPVAEAIRVTIEEKVAIWVVGLTAIVKSGAWHGYQWQELSTRPDSWRATPTSILVGACVSLSIALVLQERKAKIPLLGRRCVWAKIYVHCRLQY</sequence>
<dbReference type="GeneID" id="70185531"/>
<proteinExistence type="predicted"/>
<gene>
    <name evidence="2" type="ORF">B0I36DRAFT_341022</name>
</gene>
<comment type="caution">
    <text evidence="2">The sequence shown here is derived from an EMBL/GenBank/DDBJ whole genome shotgun (WGS) entry which is preliminary data.</text>
</comment>
<keyword evidence="3" id="KW-1185">Reference proteome</keyword>
<dbReference type="EMBL" id="JAGTJQ010000016">
    <property type="protein sequence ID" value="KAH7010794.1"/>
    <property type="molecule type" value="Genomic_DNA"/>
</dbReference>
<keyword evidence="1" id="KW-1133">Transmembrane helix</keyword>
<dbReference type="AlphaFoldDB" id="A0A9P8XQ60"/>
<organism evidence="2 3">
    <name type="scientific">Microdochium trichocladiopsis</name>
    <dbReference type="NCBI Taxonomy" id="1682393"/>
    <lineage>
        <taxon>Eukaryota</taxon>
        <taxon>Fungi</taxon>
        <taxon>Dikarya</taxon>
        <taxon>Ascomycota</taxon>
        <taxon>Pezizomycotina</taxon>
        <taxon>Sordariomycetes</taxon>
        <taxon>Xylariomycetidae</taxon>
        <taxon>Xylariales</taxon>
        <taxon>Microdochiaceae</taxon>
        <taxon>Microdochium</taxon>
    </lineage>
</organism>
<evidence type="ECO:0000313" key="2">
    <source>
        <dbReference type="EMBL" id="KAH7010794.1"/>
    </source>
</evidence>
<evidence type="ECO:0000313" key="3">
    <source>
        <dbReference type="Proteomes" id="UP000756346"/>
    </source>
</evidence>
<evidence type="ECO:0000256" key="1">
    <source>
        <dbReference type="SAM" id="Phobius"/>
    </source>
</evidence>
<dbReference type="Proteomes" id="UP000756346">
    <property type="component" value="Unassembled WGS sequence"/>
</dbReference>
<accession>A0A9P8XQ60</accession>
<reference evidence="2" key="1">
    <citation type="journal article" date="2021" name="Nat. Commun.">
        <title>Genetic determinants of endophytism in the Arabidopsis root mycobiome.</title>
        <authorList>
            <person name="Mesny F."/>
            <person name="Miyauchi S."/>
            <person name="Thiergart T."/>
            <person name="Pickel B."/>
            <person name="Atanasova L."/>
            <person name="Karlsson M."/>
            <person name="Huettel B."/>
            <person name="Barry K.W."/>
            <person name="Haridas S."/>
            <person name="Chen C."/>
            <person name="Bauer D."/>
            <person name="Andreopoulos W."/>
            <person name="Pangilinan J."/>
            <person name="LaButti K."/>
            <person name="Riley R."/>
            <person name="Lipzen A."/>
            <person name="Clum A."/>
            <person name="Drula E."/>
            <person name="Henrissat B."/>
            <person name="Kohler A."/>
            <person name="Grigoriev I.V."/>
            <person name="Martin F.M."/>
            <person name="Hacquard S."/>
        </authorList>
    </citation>
    <scope>NUCLEOTIDE SEQUENCE</scope>
    <source>
        <strain evidence="2">MPI-CAGE-CH-0230</strain>
    </source>
</reference>
<keyword evidence="1" id="KW-0812">Transmembrane</keyword>
<feature type="transmembrane region" description="Helical" evidence="1">
    <location>
        <begin position="33"/>
        <end position="52"/>
    </location>
</feature>
<keyword evidence="1" id="KW-0472">Membrane</keyword>